<sequence length="551" mass="58917">MSIPTRWRRPLAGIAVAAAATLALAACSTGATAGSSSSASAPDKPVEGGDLTFLIQGYDAGFVSSKSSISSYEGNLWGEITDKLVYVDPKGTISPWIATSWDQSSDAKHFTLHLKKGVTFSDGEKLDAAAVVDNLNIWAKGDPSRGITKVGLFPGSTYVGAVATDDHTVTVDFSAPALGFIPTLGYHGTILLSPKTLALPLDQQADLTKEIGSGPYTVASVEQGEKYVLKKRADYEWGPKALGHTGPAYIDTITYKVIKDESVRTQAVTAGQAQVSFNVEPQEIDSLKSQGFTVDTPRYLGFTDGFQVNTTATPTSDPAVRQAIQIGIDRKAILKTVYTSDWQAATSFLQGNVPEVGDYSSLLAYDPDKAEKLLDAAGWTTGTDGIREKDGAPLEFSLSPNPYVPSTQAEDELIAQQLKKIGIKVDLKITDVSGYAAVAASHPPLYQTSRSFVDVGTVAGVLTSQNNGEDWFRLGTSDSKLDDLSTQIATASDETTRTKVADELQQYVLQQGYFIPTVQLVQRLYLIAPSVKGVSYNGLAYANFYSAWIAK</sequence>
<evidence type="ECO:0000256" key="2">
    <source>
        <dbReference type="SAM" id="SignalP"/>
    </source>
</evidence>
<evidence type="ECO:0000313" key="4">
    <source>
        <dbReference type="EMBL" id="GAA4671160.1"/>
    </source>
</evidence>
<dbReference type="PANTHER" id="PTHR30290">
    <property type="entry name" value="PERIPLASMIC BINDING COMPONENT OF ABC TRANSPORTER"/>
    <property type="match status" value="1"/>
</dbReference>
<comment type="caution">
    <text evidence="4">The sequence shown here is derived from an EMBL/GenBank/DDBJ whole genome shotgun (WGS) entry which is preliminary data.</text>
</comment>
<evidence type="ECO:0000313" key="5">
    <source>
        <dbReference type="Proteomes" id="UP001501295"/>
    </source>
</evidence>
<dbReference type="SUPFAM" id="SSF53850">
    <property type="entry name" value="Periplasmic binding protein-like II"/>
    <property type="match status" value="1"/>
</dbReference>
<proteinExistence type="predicted"/>
<dbReference type="RefSeq" id="WP_345374649.1">
    <property type="nucleotide sequence ID" value="NZ_BAABLM010000002.1"/>
</dbReference>
<dbReference type="Gene3D" id="3.10.105.10">
    <property type="entry name" value="Dipeptide-binding Protein, Domain 3"/>
    <property type="match status" value="1"/>
</dbReference>
<name>A0ABP8VT86_9MICO</name>
<dbReference type="PANTHER" id="PTHR30290:SF38">
    <property type="entry name" value="D,D-DIPEPTIDE-BINDING PERIPLASMIC PROTEIN DDPA-RELATED"/>
    <property type="match status" value="1"/>
</dbReference>
<dbReference type="InterPro" id="IPR000914">
    <property type="entry name" value="SBP_5_dom"/>
</dbReference>
<dbReference type="EMBL" id="BAABLM010000002">
    <property type="protein sequence ID" value="GAA4671160.1"/>
    <property type="molecule type" value="Genomic_DNA"/>
</dbReference>
<gene>
    <name evidence="4" type="ORF">GCM10025780_13490</name>
</gene>
<dbReference type="PROSITE" id="PS51257">
    <property type="entry name" value="PROKAR_LIPOPROTEIN"/>
    <property type="match status" value="1"/>
</dbReference>
<reference evidence="5" key="1">
    <citation type="journal article" date="2019" name="Int. J. Syst. Evol. Microbiol.">
        <title>The Global Catalogue of Microorganisms (GCM) 10K type strain sequencing project: providing services to taxonomists for standard genome sequencing and annotation.</title>
        <authorList>
            <consortium name="The Broad Institute Genomics Platform"/>
            <consortium name="The Broad Institute Genome Sequencing Center for Infectious Disease"/>
            <person name="Wu L."/>
            <person name="Ma J."/>
        </authorList>
    </citation>
    <scope>NUCLEOTIDE SEQUENCE [LARGE SCALE GENOMIC DNA]</scope>
    <source>
        <strain evidence="5">JCM 18956</strain>
    </source>
</reference>
<evidence type="ECO:0000256" key="1">
    <source>
        <dbReference type="ARBA" id="ARBA00022729"/>
    </source>
</evidence>
<dbReference type="PIRSF" id="PIRSF002741">
    <property type="entry name" value="MppA"/>
    <property type="match status" value="1"/>
</dbReference>
<keyword evidence="5" id="KW-1185">Reference proteome</keyword>
<dbReference type="Gene3D" id="3.40.190.10">
    <property type="entry name" value="Periplasmic binding protein-like II"/>
    <property type="match status" value="1"/>
</dbReference>
<evidence type="ECO:0000259" key="3">
    <source>
        <dbReference type="Pfam" id="PF00496"/>
    </source>
</evidence>
<accession>A0ABP8VT86</accession>
<feature type="chain" id="PRO_5046887085" evidence="2">
    <location>
        <begin position="26"/>
        <end position="551"/>
    </location>
</feature>
<dbReference type="InterPro" id="IPR039424">
    <property type="entry name" value="SBP_5"/>
</dbReference>
<dbReference type="Proteomes" id="UP001501295">
    <property type="component" value="Unassembled WGS sequence"/>
</dbReference>
<dbReference type="CDD" id="cd08492">
    <property type="entry name" value="PBP2_NikA_DppA_OppA_like_15"/>
    <property type="match status" value="1"/>
</dbReference>
<organism evidence="4 5">
    <name type="scientific">Frondihabitans cladoniiphilus</name>
    <dbReference type="NCBI Taxonomy" id="715785"/>
    <lineage>
        <taxon>Bacteria</taxon>
        <taxon>Bacillati</taxon>
        <taxon>Actinomycetota</taxon>
        <taxon>Actinomycetes</taxon>
        <taxon>Micrococcales</taxon>
        <taxon>Microbacteriaceae</taxon>
        <taxon>Frondihabitans</taxon>
    </lineage>
</organism>
<dbReference type="InterPro" id="IPR030678">
    <property type="entry name" value="Peptide/Ni-bd"/>
</dbReference>
<keyword evidence="1 2" id="KW-0732">Signal</keyword>
<dbReference type="Pfam" id="PF00496">
    <property type="entry name" value="SBP_bac_5"/>
    <property type="match status" value="1"/>
</dbReference>
<protein>
    <submittedName>
        <fullName evidence="4">TIGR04028 family ABC transporter substrate-binding protein</fullName>
    </submittedName>
</protein>
<feature type="signal peptide" evidence="2">
    <location>
        <begin position="1"/>
        <end position="25"/>
    </location>
</feature>
<feature type="domain" description="Solute-binding protein family 5" evidence="3">
    <location>
        <begin position="93"/>
        <end position="443"/>
    </location>
</feature>